<dbReference type="InterPro" id="IPR051962">
    <property type="entry name" value="Cuticlin"/>
</dbReference>
<feature type="domain" description="ZP" evidence="12">
    <location>
        <begin position="1353"/>
        <end position="1615"/>
    </location>
</feature>
<feature type="compositionally biased region" description="Low complexity" evidence="8">
    <location>
        <begin position="1147"/>
        <end position="1160"/>
    </location>
</feature>
<dbReference type="Gene3D" id="3.40.50.410">
    <property type="entry name" value="von Willebrand factor, type A domain"/>
    <property type="match status" value="2"/>
</dbReference>
<keyword evidence="3" id="KW-1003">Cell membrane</keyword>
<evidence type="ECO:0000256" key="8">
    <source>
        <dbReference type="SAM" id="MobiDB-lite"/>
    </source>
</evidence>
<evidence type="ECO:0000256" key="6">
    <source>
        <dbReference type="ARBA" id="ARBA00022989"/>
    </source>
</evidence>
<dbReference type="Pfam" id="PF25057">
    <property type="entry name" value="CUT_N"/>
    <property type="match status" value="1"/>
</dbReference>
<dbReference type="PRINTS" id="PR00453">
    <property type="entry name" value="VWFADOMAIN"/>
</dbReference>
<feature type="compositionally biased region" description="Basic and acidic residues" evidence="8">
    <location>
        <begin position="1161"/>
        <end position="1170"/>
    </location>
</feature>
<keyword evidence="5 10" id="KW-0732">Signal</keyword>
<reference evidence="14" key="1">
    <citation type="submission" date="2023-03" db="UniProtKB">
        <authorList>
            <consortium name="WormBaseParasite"/>
        </authorList>
    </citation>
    <scope>IDENTIFICATION</scope>
</reference>
<feature type="region of interest" description="Disordered" evidence="8">
    <location>
        <begin position="300"/>
        <end position="338"/>
    </location>
</feature>
<dbReference type="InterPro" id="IPR002035">
    <property type="entry name" value="VWF_A"/>
</dbReference>
<feature type="region of interest" description="Disordered" evidence="8">
    <location>
        <begin position="638"/>
        <end position="670"/>
    </location>
</feature>
<keyword evidence="6 9" id="KW-1133">Transmembrane helix</keyword>
<evidence type="ECO:0000256" key="3">
    <source>
        <dbReference type="ARBA" id="ARBA00022475"/>
    </source>
</evidence>
<dbReference type="SMART" id="SM00241">
    <property type="entry name" value="ZP"/>
    <property type="match status" value="1"/>
</dbReference>
<evidence type="ECO:0000259" key="11">
    <source>
        <dbReference type="PROSITE" id="PS50234"/>
    </source>
</evidence>
<dbReference type="PANTHER" id="PTHR22907:SF40">
    <property type="entry name" value="TRANSMEMBRANE PROTEIN-RELATED"/>
    <property type="match status" value="1"/>
</dbReference>
<keyword evidence="7 9" id="KW-0472">Membrane</keyword>
<feature type="compositionally biased region" description="Low complexity" evidence="8">
    <location>
        <begin position="1200"/>
        <end position="1213"/>
    </location>
</feature>
<dbReference type="GO" id="GO:0042302">
    <property type="term" value="F:structural constituent of cuticle"/>
    <property type="evidence" value="ECO:0007669"/>
    <property type="project" value="UniProtKB-KW"/>
</dbReference>
<evidence type="ECO:0000256" key="9">
    <source>
        <dbReference type="SAM" id="Phobius"/>
    </source>
</evidence>
<keyword evidence="2" id="KW-0193">Cuticle</keyword>
<dbReference type="SUPFAM" id="SSF53300">
    <property type="entry name" value="vWA-like"/>
    <property type="match status" value="2"/>
</dbReference>
<feature type="signal peptide" evidence="10">
    <location>
        <begin position="1"/>
        <end position="24"/>
    </location>
</feature>
<dbReference type="GO" id="GO:0005886">
    <property type="term" value="C:plasma membrane"/>
    <property type="evidence" value="ECO:0007669"/>
    <property type="project" value="UniProtKB-SubCell"/>
</dbReference>
<evidence type="ECO:0000256" key="10">
    <source>
        <dbReference type="SAM" id="SignalP"/>
    </source>
</evidence>
<protein>
    <submittedName>
        <fullName evidence="14">VWFA domain-containing protein</fullName>
    </submittedName>
</protein>
<evidence type="ECO:0000313" key="14">
    <source>
        <dbReference type="WBParaSite" id="ALUE_0001427901-mRNA-1"/>
    </source>
</evidence>
<evidence type="ECO:0000256" key="2">
    <source>
        <dbReference type="ARBA" id="ARBA00022460"/>
    </source>
</evidence>
<dbReference type="InterPro" id="IPR001507">
    <property type="entry name" value="ZP_dom"/>
</dbReference>
<dbReference type="WBParaSite" id="ALUE_0001427901-mRNA-1">
    <property type="protein sequence ID" value="ALUE_0001427901-mRNA-1"/>
    <property type="gene ID" value="ALUE_0001427901"/>
</dbReference>
<dbReference type="SMART" id="SM00327">
    <property type="entry name" value="VWA"/>
    <property type="match status" value="1"/>
</dbReference>
<dbReference type="InterPro" id="IPR057475">
    <property type="entry name" value="CUT_C"/>
</dbReference>
<dbReference type="InterPro" id="IPR036465">
    <property type="entry name" value="vWFA_dom_sf"/>
</dbReference>
<keyword evidence="4 9" id="KW-0812">Transmembrane</keyword>
<dbReference type="PROSITE" id="PS51034">
    <property type="entry name" value="ZP_2"/>
    <property type="match status" value="1"/>
</dbReference>
<dbReference type="InterPro" id="IPR056953">
    <property type="entry name" value="CUT_N"/>
</dbReference>
<feature type="region of interest" description="Disordered" evidence="8">
    <location>
        <begin position="142"/>
        <end position="193"/>
    </location>
</feature>
<feature type="compositionally biased region" description="Low complexity" evidence="8">
    <location>
        <begin position="1234"/>
        <end position="1244"/>
    </location>
</feature>
<evidence type="ECO:0000256" key="7">
    <source>
        <dbReference type="ARBA" id="ARBA00023136"/>
    </source>
</evidence>
<feature type="compositionally biased region" description="Low complexity" evidence="8">
    <location>
        <begin position="304"/>
        <end position="325"/>
    </location>
</feature>
<dbReference type="Pfam" id="PF00092">
    <property type="entry name" value="VWA"/>
    <property type="match status" value="1"/>
</dbReference>
<feature type="compositionally biased region" description="Acidic residues" evidence="8">
    <location>
        <begin position="642"/>
        <end position="651"/>
    </location>
</feature>
<accession>A0A9J2PYG0</accession>
<organism evidence="13 14">
    <name type="scientific">Ascaris lumbricoides</name>
    <name type="common">Giant roundworm</name>
    <dbReference type="NCBI Taxonomy" id="6252"/>
    <lineage>
        <taxon>Eukaryota</taxon>
        <taxon>Metazoa</taxon>
        <taxon>Ecdysozoa</taxon>
        <taxon>Nematoda</taxon>
        <taxon>Chromadorea</taxon>
        <taxon>Rhabditida</taxon>
        <taxon>Spirurina</taxon>
        <taxon>Ascaridomorpha</taxon>
        <taxon>Ascaridoidea</taxon>
        <taxon>Ascarididae</taxon>
        <taxon>Ascaris</taxon>
    </lineage>
</organism>
<feature type="region of interest" description="Disordered" evidence="8">
    <location>
        <begin position="1134"/>
        <end position="1170"/>
    </location>
</feature>
<evidence type="ECO:0000256" key="5">
    <source>
        <dbReference type="ARBA" id="ARBA00022729"/>
    </source>
</evidence>
<feature type="transmembrane region" description="Helical" evidence="9">
    <location>
        <begin position="1668"/>
        <end position="1687"/>
    </location>
</feature>
<feature type="region of interest" description="Disordered" evidence="8">
    <location>
        <begin position="1192"/>
        <end position="1329"/>
    </location>
</feature>
<sequence>MGWSSRGHVLLIICFVEVVLLVSSTRHIATSSEFGGQLNGDDIFVQAFRSTYLEKKPRTIRDDHSQPIVNNLLIQIFLNAKNVSQLNSSKQVANIRKQVTFESGRETGRSPLGSTDNPIVIVKDFDRETLKFIDDNDKKLAHNPESLVETEEGKTEAMNGNEGSLGLLSTLPEESADGSQHEKTTTTPSGERDEEILASELDEDIEEAVMEILKESGTTMQAGTENEEQAIGDEIERTIFKEIINGQRQQNQFSTTFHGMDMLTTQWTSSQTSPILEFDQTTIEQATEPSGSTFPTVEQMQTLSSETQSSAESSTRSSEVSLSMTTPEFSTEEMRGSTDEGFFQKTTEGIENTVAESSEQISTIPPTTRSYYLVSTTEIASEGTLNTETATVERPSESFSLSEGRFETLPTMATTSTTAAIGEVEDVTAASTEKTPGFSETPEMLLTASTSTSSELASTVAPTVEEETPASFSTTEYTSIIGTSSTEGAEEINADRKSSPAFVTEEVQHETTSEVEQELFATGAFLPTEETTSYELLAESTSTIGETMNTVIQSTSENAETFSTFGLPEGITGSSQTPETSIIPFSSTSITEGESFLTEGVTTFEPQTEASAEMSTTAGLLEATNAVVPQRPETLFPAKAVEEEESEETEGSTEGTEKTIQSSTTAATEAPATIVSSATSEMITAEREEGWTTKPLLTSGAGELNSESMEVTTTLMLTTAKTLSEEEEEQNQGLAVLPDIEKIGEKTVPPTTEKTVTAELIEGPVLSTMQTEQSVESFTQPSTEAITQTTILPQIPQRICAIPNDKSDTTKLDVLFLLDTSSSIGEAQFQRALKLIVDTVKEFRNVGPDGIQVSLVQFNHEPYLEFSFRKHNCKPELLEDIADTAYMKGVSNLGNAIDKVAKFGFNKRRGDRPNADNVLVILTDGMSDDKIQQPLQGDRPDADNVLVILTDGMSDDKIQQPLQLVRKNGTAVLVIAAIEARPELVRELVDHRESNIFNLSDALDRPLAERLSQRIRESQLEEARPELVRELVDHRESNIFNLSDALDRPLAERLSQRIRESQLEAMPPFSSVIMAEVTESVTAPSTPSSTVSTETFTTEELPYTVTNEAIATEEHPHATETIERVEETFTSTAEMRTVSENMREESVTSTTSSKPSSQTVPREEEDRFLATTETIERVEETFTSTAEMRTVSEIMREESVTSTTSSKPSSQTVPKEEEDRFLASGGVSSISVGEATTTSATETSVEPEITGRPEFSSVQEGKGSTEETMAFTSEIATTMPSEEGEGTHEAEETTGVKPEEAKPTAEQTESEIEQEGITTTTEEFPTVRPTSTVEQAPMELSEHISFTGDVSVQCLENGFNLTLRLPQSFAGMIIVKGHSESEGCYKEVNANESANSEALRDVSFFVDGHKCAISKVRSVDPPGMNTSAVVNVLHHKWLVTGVDKGYLIQCFMANVEDGHDISTELNVNGTILIGETLSLASIPPTCIYSLRRDSPNGPIVKYALLGQTIYHRWECDGGDAAKEVYGMYVHDCFAGSDTNHELPIIDSKGCSPNKNILSDLTYADDRLMASARSSVFSLADIEHLLFHCKISLCTRQGDGCEGIIPPKCSSSNDTDLLQREVRHYPEAISAALTSVVEADVDVPSLSSSLIEPTTSLNSILLSTIQSSAFWIFFVLMAIAILATLILIRYIRKVNAKSVAVADAEGILYKRRTSDINPYTSNTCYMETCDCAATSLPSSTSTPPCTVCEVPSMNGDEGVDIANEQRSIAHPTQLVTIEFHPTCTARNEQLSSASTNEDIRQQRITNSGTSEVISVIFDPSSKRT</sequence>
<proteinExistence type="predicted"/>
<evidence type="ECO:0000256" key="4">
    <source>
        <dbReference type="ARBA" id="ARBA00022692"/>
    </source>
</evidence>
<dbReference type="PROSITE" id="PS50234">
    <property type="entry name" value="VWFA"/>
    <property type="match status" value="1"/>
</dbReference>
<name>A0A9J2PYG0_ASCLU</name>
<keyword evidence="13" id="KW-1185">Reference proteome</keyword>
<evidence type="ECO:0000256" key="1">
    <source>
        <dbReference type="ARBA" id="ARBA00004251"/>
    </source>
</evidence>
<dbReference type="Proteomes" id="UP000036681">
    <property type="component" value="Unplaced"/>
</dbReference>
<dbReference type="PANTHER" id="PTHR22907">
    <property type="entry name" value="GH04558P"/>
    <property type="match status" value="1"/>
</dbReference>
<feature type="chain" id="PRO_5039908370" evidence="10">
    <location>
        <begin position="25"/>
        <end position="1823"/>
    </location>
</feature>
<dbReference type="Pfam" id="PF25301">
    <property type="entry name" value="CUT_C"/>
    <property type="match status" value="1"/>
</dbReference>
<evidence type="ECO:0000313" key="13">
    <source>
        <dbReference type="Proteomes" id="UP000036681"/>
    </source>
</evidence>
<evidence type="ECO:0000259" key="12">
    <source>
        <dbReference type="PROSITE" id="PS51034"/>
    </source>
</evidence>
<feature type="compositionally biased region" description="Polar residues" evidence="8">
    <location>
        <begin position="1266"/>
        <end position="1280"/>
    </location>
</feature>
<feature type="domain" description="VWFA" evidence="11">
    <location>
        <begin position="813"/>
        <end position="1015"/>
    </location>
</feature>
<comment type="subcellular location">
    <subcellularLocation>
        <location evidence="1">Cell membrane</location>
        <topology evidence="1">Single-pass type I membrane protein</topology>
    </subcellularLocation>
</comment>